<evidence type="ECO:0000256" key="11">
    <source>
        <dbReference type="ARBA" id="ARBA00053029"/>
    </source>
</evidence>
<dbReference type="Gene3D" id="3.30.365.10">
    <property type="entry name" value="Aldehyde oxidase/xanthine dehydrogenase, molybdopterin binding domain"/>
    <property type="match status" value="4"/>
</dbReference>
<dbReference type="PANTHER" id="PTHR11908:SF132">
    <property type="entry name" value="ALDEHYDE OXIDASE 1-RELATED"/>
    <property type="match status" value="1"/>
</dbReference>
<organism evidence="13 14">
    <name type="scientific">Hoeflea marina</name>
    <dbReference type="NCBI Taxonomy" id="274592"/>
    <lineage>
        <taxon>Bacteria</taxon>
        <taxon>Pseudomonadati</taxon>
        <taxon>Pseudomonadota</taxon>
        <taxon>Alphaproteobacteria</taxon>
        <taxon>Hyphomicrobiales</taxon>
        <taxon>Rhizobiaceae</taxon>
        <taxon>Hoeflea</taxon>
    </lineage>
</organism>
<reference evidence="13 14" key="1">
    <citation type="submission" date="2018-05" db="EMBL/GenBank/DDBJ databases">
        <title>Genomic Encyclopedia of Type Strains, Phase IV (KMG-IV): sequencing the most valuable type-strain genomes for metagenomic binning, comparative biology and taxonomic classification.</title>
        <authorList>
            <person name="Goeker M."/>
        </authorList>
    </citation>
    <scope>NUCLEOTIDE SEQUENCE [LARGE SCALE GENOMIC DNA]</scope>
    <source>
        <strain evidence="13 14">DSM 16791</strain>
    </source>
</reference>
<evidence type="ECO:0000313" key="13">
    <source>
        <dbReference type="EMBL" id="PWW01776.1"/>
    </source>
</evidence>
<dbReference type="GO" id="GO:0005506">
    <property type="term" value="F:iron ion binding"/>
    <property type="evidence" value="ECO:0007669"/>
    <property type="project" value="InterPro"/>
</dbReference>
<dbReference type="Gene3D" id="3.90.1170.50">
    <property type="entry name" value="Aldehyde oxidase/xanthine dehydrogenase, a/b hammerhead"/>
    <property type="match status" value="1"/>
</dbReference>
<dbReference type="AlphaFoldDB" id="A0A317PM05"/>
<keyword evidence="7" id="KW-0560">Oxidoreductase</keyword>
<keyword evidence="14" id="KW-1185">Reference proteome</keyword>
<dbReference type="InterPro" id="IPR014309">
    <property type="entry name" value="Xanthine_DH_Mopterin-bd_su"/>
</dbReference>
<comment type="caution">
    <text evidence="13">The sequence shown here is derived from an EMBL/GenBank/DDBJ whole genome shotgun (WGS) entry which is preliminary data.</text>
</comment>
<dbReference type="SMART" id="SM01008">
    <property type="entry name" value="Ald_Xan_dh_C"/>
    <property type="match status" value="1"/>
</dbReference>
<comment type="cofactor">
    <cofactor evidence="1">
        <name>Mo-molybdopterin</name>
        <dbReference type="ChEBI" id="CHEBI:71302"/>
    </cofactor>
</comment>
<comment type="similarity">
    <text evidence="3">Belongs to the xanthine dehydrogenase family.</text>
</comment>
<evidence type="ECO:0000256" key="3">
    <source>
        <dbReference type="ARBA" id="ARBA00006849"/>
    </source>
</evidence>
<evidence type="ECO:0000256" key="6">
    <source>
        <dbReference type="ARBA" id="ARBA00022723"/>
    </source>
</evidence>
<name>A0A317PM05_9HYPH</name>
<dbReference type="InterPro" id="IPR000674">
    <property type="entry name" value="Ald_Oxase/Xan_DH_a/b"/>
</dbReference>
<sequence length="782" mass="85203">MDAKTPILQPDAAIRGGAHEARRHDSAHKHVRGDAPYIDDMIEPAGTLHGWLGLSAHAHAKIVSMDLDAVRAAPGVRLVLTGEDVPGVNDISPTGRHDEPVLATGEALYHGQPLFAVIGETREAARRAAQLAKISYEVLPHVSDVVAAMEAGYPMVTEPLTLRRGDAAAGLAKAQHRLKGEMRVGGQDHFYLESHIAMAIPGEDDEVTVWSSTQHPSEVQHMVSHALGVASNAVTVNVRRMGGGFGGKETQGNQFAAIAAIAAKKLNRAVKIRPDRDDDMIITGKRHDFHIAYDVGYDDDGRIHAVDATFAARCGFSSDLSGPVTDRALFHADNCYFYEDVRLVSKPMMTNTVSNTAFRGFGGPQGVVGAERIIEEIAYKLGRDPLEIRKANFYAGPGRDVTPYHQRVEDNIIARVVEDLEASSDYQVRREEILEFNEMSPVIRRGISLTPVKFGISFTATWYNQAGALVHVYQDGSIHLNHGGTEMGQGLNTKVAQVLAAEFQVDFDSIRITATTTGKVPNTSATAASSGTDLNAMAAADAARQIKERLVAFAAEQYRVSPDAVRFEANHVHIGDLSLPFAGFIKQAYMGRVQLSAAGFYKTPKIHWDRASGTGRPFYYYAYGAAVSEVSVDTLTGEYQVDRVDVLHDVGRSLNPAIDIGQVEGAFVQGMGWLTTEELWWDDKGRLRTHAPSTYKIPLASDRPRIFNVKLADWAENREPTIRRSKAVGEPPFMLPISVLEAISMAVASIDDYRQCPRLDAPATPERVLMAVERLKDSAGAA</sequence>
<evidence type="ECO:0000256" key="5">
    <source>
        <dbReference type="ARBA" id="ARBA00022714"/>
    </source>
</evidence>
<evidence type="ECO:0000313" key="14">
    <source>
        <dbReference type="Proteomes" id="UP000246352"/>
    </source>
</evidence>
<dbReference type="InterPro" id="IPR036856">
    <property type="entry name" value="Ald_Oxase/Xan_DH_a/b_sf"/>
</dbReference>
<keyword evidence="4" id="KW-0500">Molybdenum</keyword>
<comment type="cofactor">
    <cofactor evidence="11">
        <name>Mo-molybdopterin cytosine dinucleotide</name>
        <dbReference type="ChEBI" id="CHEBI:71308"/>
    </cofactor>
</comment>
<evidence type="ECO:0000256" key="9">
    <source>
        <dbReference type="ARBA" id="ARBA00023014"/>
    </source>
</evidence>
<dbReference type="OrthoDB" id="9763985at2"/>
<keyword evidence="5" id="KW-0001">2Fe-2S</keyword>
<evidence type="ECO:0000256" key="1">
    <source>
        <dbReference type="ARBA" id="ARBA00001924"/>
    </source>
</evidence>
<accession>A0A317PM05</accession>
<keyword evidence="8" id="KW-0408">Iron</keyword>
<dbReference type="InterPro" id="IPR046867">
    <property type="entry name" value="AldOxase/xan_DH_MoCoBD2"/>
</dbReference>
<dbReference type="Pfam" id="PF02738">
    <property type="entry name" value="MoCoBD_1"/>
    <property type="match status" value="1"/>
</dbReference>
<evidence type="ECO:0000256" key="2">
    <source>
        <dbReference type="ARBA" id="ARBA00001974"/>
    </source>
</evidence>
<evidence type="ECO:0000256" key="8">
    <source>
        <dbReference type="ARBA" id="ARBA00023004"/>
    </source>
</evidence>
<dbReference type="GO" id="GO:0016491">
    <property type="term" value="F:oxidoreductase activity"/>
    <property type="evidence" value="ECO:0007669"/>
    <property type="project" value="UniProtKB-KW"/>
</dbReference>
<dbReference type="EMBL" id="QGTR01000002">
    <property type="protein sequence ID" value="PWW01776.1"/>
    <property type="molecule type" value="Genomic_DNA"/>
</dbReference>
<dbReference type="GO" id="GO:0051537">
    <property type="term" value="F:2 iron, 2 sulfur cluster binding"/>
    <property type="evidence" value="ECO:0007669"/>
    <property type="project" value="UniProtKB-KW"/>
</dbReference>
<comment type="cofactor">
    <cofactor evidence="10">
        <name>[2Fe-2S] cluster</name>
        <dbReference type="ChEBI" id="CHEBI:190135"/>
    </cofactor>
</comment>
<feature type="domain" description="Aldehyde oxidase/xanthine dehydrogenase a/b hammerhead" evidence="12">
    <location>
        <begin position="32"/>
        <end position="140"/>
    </location>
</feature>
<dbReference type="Pfam" id="PF20256">
    <property type="entry name" value="MoCoBD_2"/>
    <property type="match status" value="1"/>
</dbReference>
<dbReference type="Pfam" id="PF01315">
    <property type="entry name" value="Ald_Xan_dh_C"/>
    <property type="match status" value="1"/>
</dbReference>
<dbReference type="PANTHER" id="PTHR11908">
    <property type="entry name" value="XANTHINE DEHYDROGENASE"/>
    <property type="match status" value="1"/>
</dbReference>
<dbReference type="SUPFAM" id="SSF56003">
    <property type="entry name" value="Molybdenum cofactor-binding domain"/>
    <property type="match status" value="1"/>
</dbReference>
<dbReference type="InterPro" id="IPR008274">
    <property type="entry name" value="AldOxase/xan_DH_MoCoBD1"/>
</dbReference>
<keyword evidence="6" id="KW-0479">Metal-binding</keyword>
<proteinExistence type="inferred from homology"/>
<keyword evidence="9" id="KW-0411">Iron-sulfur</keyword>
<gene>
    <name evidence="13" type="ORF">DFR52_102440</name>
</gene>
<dbReference type="SUPFAM" id="SSF54665">
    <property type="entry name" value="CO dehydrogenase molybdoprotein N-domain-like"/>
    <property type="match status" value="1"/>
</dbReference>
<dbReference type="NCBIfam" id="TIGR02965">
    <property type="entry name" value="xanthine_xdhB"/>
    <property type="match status" value="1"/>
</dbReference>
<evidence type="ECO:0000256" key="10">
    <source>
        <dbReference type="ARBA" id="ARBA00034078"/>
    </source>
</evidence>
<comment type="cofactor">
    <cofactor evidence="2">
        <name>FAD</name>
        <dbReference type="ChEBI" id="CHEBI:57692"/>
    </cofactor>
</comment>
<dbReference type="FunFam" id="3.30.365.10:FF:000001">
    <property type="entry name" value="Xanthine dehydrogenase oxidase"/>
    <property type="match status" value="1"/>
</dbReference>
<dbReference type="Proteomes" id="UP000246352">
    <property type="component" value="Unassembled WGS sequence"/>
</dbReference>
<evidence type="ECO:0000256" key="4">
    <source>
        <dbReference type="ARBA" id="ARBA00022505"/>
    </source>
</evidence>
<dbReference type="InterPro" id="IPR016208">
    <property type="entry name" value="Ald_Oxase/xanthine_DH-like"/>
</dbReference>
<dbReference type="GO" id="GO:0030151">
    <property type="term" value="F:molybdenum ion binding"/>
    <property type="evidence" value="ECO:0007669"/>
    <property type="project" value="InterPro"/>
</dbReference>
<dbReference type="InterPro" id="IPR037165">
    <property type="entry name" value="AldOxase/xan_DH_Mopterin-bd_sf"/>
</dbReference>
<dbReference type="RefSeq" id="WP_110031541.1">
    <property type="nucleotide sequence ID" value="NZ_QGTR01000002.1"/>
</dbReference>
<evidence type="ECO:0000259" key="12">
    <source>
        <dbReference type="SMART" id="SM01008"/>
    </source>
</evidence>
<dbReference type="FunFam" id="3.30.365.10:FF:000002">
    <property type="entry name" value="Xanthine dehydrogenase oxidase"/>
    <property type="match status" value="1"/>
</dbReference>
<evidence type="ECO:0000256" key="7">
    <source>
        <dbReference type="ARBA" id="ARBA00023002"/>
    </source>
</evidence>
<protein>
    <submittedName>
        <fullName evidence="13">Xanthine dehydrogenase molybdenum binding subunit apoprotein</fullName>
    </submittedName>
</protein>